<sequence length="287" mass="31723">MVMIPNTKLGNGGGDSGGAVHQWSLEDSSPSTEVQHSYHLLHSGDYVALFTNTSSHEFKTAVDEFLAPLDDDDEVYHGGVDVDLGIGEFKPPTVDKEVQNEEPSDADLLPFVAIEQYIPGVNDLMSGAVSLLDKTSTDMTQDDNIMCMHGLERRLMPFKVLPQKELFGLGLPFADESSLWELPSGFLTTVRGLERAVGEFYASDPEVFADDIESDVALLGMIAKRGGLARTKFQQVVYPEEIVPLDDSGLVLKENFESSGGEQDDQDKEYWAELQEQGRIWDELYIP</sequence>
<accession>A0A178DFD9</accession>
<feature type="region of interest" description="Disordered" evidence="1">
    <location>
        <begin position="1"/>
        <end position="27"/>
    </location>
</feature>
<evidence type="ECO:0000256" key="1">
    <source>
        <dbReference type="SAM" id="MobiDB-lite"/>
    </source>
</evidence>
<keyword evidence="3" id="KW-1185">Reference proteome</keyword>
<protein>
    <submittedName>
        <fullName evidence="2">Uncharacterized protein</fullName>
    </submittedName>
</protein>
<dbReference type="RefSeq" id="XP_022504933.1">
    <property type="nucleotide sequence ID" value="XM_022639142.1"/>
</dbReference>
<dbReference type="GeneID" id="34584260"/>
<gene>
    <name evidence="2" type="ORF">AYO20_00834</name>
</gene>
<reference evidence="2 3" key="1">
    <citation type="submission" date="2016-03" db="EMBL/GenBank/DDBJ databases">
        <title>The draft genome sequence of Fonsecaea nubica causative agent of cutaneous subcutaneous infection in human host.</title>
        <authorList>
            <person name="Costa F."/>
            <person name="Sybren D.H."/>
            <person name="Raittz R.T."/>
            <person name="Weiss V.A."/>
            <person name="Leao A.C."/>
            <person name="Gomes R."/>
            <person name="De Souza E.M."/>
            <person name="Pedrosa F.O."/>
            <person name="Steffens M.B."/>
            <person name="Bombassaro A."/>
            <person name="Tadra-Sfeir M.Z."/>
            <person name="Moreno L.F."/>
            <person name="Najafzadeh M.J."/>
            <person name="Felipe M.S."/>
            <person name="Teixeira M."/>
            <person name="Sun J."/>
            <person name="Xi L."/>
            <person name="Castro M.A."/>
            <person name="Vicente V.A."/>
        </authorList>
    </citation>
    <scope>NUCLEOTIDE SEQUENCE [LARGE SCALE GENOMIC DNA]</scope>
    <source>
        <strain evidence="2 3">CBS 269.64</strain>
    </source>
</reference>
<organism evidence="2 3">
    <name type="scientific">Fonsecaea nubica</name>
    <dbReference type="NCBI Taxonomy" id="856822"/>
    <lineage>
        <taxon>Eukaryota</taxon>
        <taxon>Fungi</taxon>
        <taxon>Dikarya</taxon>
        <taxon>Ascomycota</taxon>
        <taxon>Pezizomycotina</taxon>
        <taxon>Eurotiomycetes</taxon>
        <taxon>Chaetothyriomycetidae</taxon>
        <taxon>Chaetothyriales</taxon>
        <taxon>Herpotrichiellaceae</taxon>
        <taxon>Fonsecaea</taxon>
    </lineage>
</organism>
<proteinExistence type="predicted"/>
<evidence type="ECO:0000313" key="3">
    <source>
        <dbReference type="Proteomes" id="UP000185904"/>
    </source>
</evidence>
<dbReference type="OrthoDB" id="4138114at2759"/>
<comment type="caution">
    <text evidence="2">The sequence shown here is derived from an EMBL/GenBank/DDBJ whole genome shotgun (WGS) entry which is preliminary data.</text>
</comment>
<dbReference type="AlphaFoldDB" id="A0A178DFD9"/>
<evidence type="ECO:0000313" key="2">
    <source>
        <dbReference type="EMBL" id="OAL39921.1"/>
    </source>
</evidence>
<dbReference type="EMBL" id="LVCJ01000003">
    <property type="protein sequence ID" value="OAL39921.1"/>
    <property type="molecule type" value="Genomic_DNA"/>
</dbReference>
<name>A0A178DFD9_9EURO</name>
<dbReference type="Proteomes" id="UP000185904">
    <property type="component" value="Unassembled WGS sequence"/>
</dbReference>